<evidence type="ECO:0000313" key="1">
    <source>
        <dbReference type="EMBL" id="GAH27275.1"/>
    </source>
</evidence>
<accession>X1F3W6</accession>
<evidence type="ECO:0008006" key="2">
    <source>
        <dbReference type="Google" id="ProtNLM"/>
    </source>
</evidence>
<protein>
    <recommendedName>
        <fullName evidence="2">L-2-amino-thiazoline-4-carboxylic acid hydrolase</fullName>
    </recommendedName>
</protein>
<reference evidence="1" key="1">
    <citation type="journal article" date="2014" name="Front. Microbiol.">
        <title>High frequency of phylogenetically diverse reductive dehalogenase-homologous genes in deep subseafloor sedimentary metagenomes.</title>
        <authorList>
            <person name="Kawai M."/>
            <person name="Futagami T."/>
            <person name="Toyoda A."/>
            <person name="Takaki Y."/>
            <person name="Nishi S."/>
            <person name="Hori S."/>
            <person name="Arai W."/>
            <person name="Tsubouchi T."/>
            <person name="Morono Y."/>
            <person name="Uchiyama I."/>
            <person name="Ito T."/>
            <person name="Fujiyama A."/>
            <person name="Inagaki F."/>
            <person name="Takami H."/>
        </authorList>
    </citation>
    <scope>NUCLEOTIDE SEQUENCE</scope>
    <source>
        <strain evidence="1">Expedition CK06-06</strain>
    </source>
</reference>
<sequence>RLFPLSLAPRFKYNYFHYLHWLKHLLERLGRECTLAVWQNAFKNYNDEFLMQILSEEWTNVTDSDSGDAEDQIAFFLSKLFPLLVENVSAGEARQIIETTPPFHQIRQCFPSPNVVRQITAYEALHLFHDGLALIAESLIDFHGKQGELIAYDAMLEKLVADQKKTISVAEFMSKRLLRYSSEPDEPDIFTAGLEVELIRGSEREVVTHVKECEWARYYQERHPRVGYMMVCSLDNANYESFNKNIRLQHTSTLMEGGKVCDFRVYAIE</sequence>
<dbReference type="InterPro" id="IPR026002">
    <property type="entry name" value="ATC_hydrolase-like"/>
</dbReference>
<dbReference type="EMBL" id="BARU01000963">
    <property type="protein sequence ID" value="GAH27275.1"/>
    <property type="molecule type" value="Genomic_DNA"/>
</dbReference>
<gene>
    <name evidence="1" type="ORF">S03H2_02764</name>
</gene>
<name>X1F3W6_9ZZZZ</name>
<dbReference type="Pfam" id="PF14196">
    <property type="entry name" value="ATC_hydrolase"/>
    <property type="match status" value="1"/>
</dbReference>
<comment type="caution">
    <text evidence="1">The sequence shown here is derived from an EMBL/GenBank/DDBJ whole genome shotgun (WGS) entry which is preliminary data.</text>
</comment>
<proteinExistence type="predicted"/>
<feature type="non-terminal residue" evidence="1">
    <location>
        <position position="1"/>
    </location>
</feature>
<dbReference type="AlphaFoldDB" id="X1F3W6"/>
<organism evidence="1">
    <name type="scientific">marine sediment metagenome</name>
    <dbReference type="NCBI Taxonomy" id="412755"/>
    <lineage>
        <taxon>unclassified sequences</taxon>
        <taxon>metagenomes</taxon>
        <taxon>ecological metagenomes</taxon>
    </lineage>
</organism>